<feature type="transmembrane region" description="Helical" evidence="6">
    <location>
        <begin position="7"/>
        <end position="28"/>
    </location>
</feature>
<evidence type="ECO:0000256" key="6">
    <source>
        <dbReference type="SAM" id="Phobius"/>
    </source>
</evidence>
<feature type="transmembrane region" description="Helical" evidence="6">
    <location>
        <begin position="40"/>
        <end position="58"/>
    </location>
</feature>
<name>A0A6G9AGF3_9BACT</name>
<comment type="pathway">
    <text evidence="1">Lipid metabolism.</text>
</comment>
<dbReference type="InterPro" id="IPR002123">
    <property type="entry name" value="Plipid/glycerol_acylTrfase"/>
</dbReference>
<evidence type="ECO:0000313" key="9">
    <source>
        <dbReference type="Proteomes" id="UP000501802"/>
    </source>
</evidence>
<accession>A0A6G9AGF3</accession>
<feature type="domain" description="Phospholipid/glycerol acyltransferase" evidence="7">
    <location>
        <begin position="70"/>
        <end position="186"/>
    </location>
</feature>
<dbReference type="AlphaFoldDB" id="A0A6G9AGF3"/>
<evidence type="ECO:0000256" key="1">
    <source>
        <dbReference type="ARBA" id="ARBA00005189"/>
    </source>
</evidence>
<keyword evidence="6" id="KW-0812">Transmembrane</keyword>
<proteinExistence type="predicted"/>
<dbReference type="GO" id="GO:0003841">
    <property type="term" value="F:1-acylglycerol-3-phosphate O-acyltransferase activity"/>
    <property type="evidence" value="ECO:0007669"/>
    <property type="project" value="TreeGrafter"/>
</dbReference>
<gene>
    <name evidence="8" type="ORF">G8759_02350</name>
</gene>
<dbReference type="CDD" id="cd07989">
    <property type="entry name" value="LPLAT_AGPAT-like"/>
    <property type="match status" value="1"/>
</dbReference>
<keyword evidence="5 8" id="KW-0012">Acyltransferase</keyword>
<reference evidence="8 9" key="1">
    <citation type="submission" date="2020-03" db="EMBL/GenBank/DDBJ databases">
        <authorList>
            <person name="Kim M.K."/>
        </authorList>
    </citation>
    <scope>NUCLEOTIDE SEQUENCE [LARGE SCALE GENOMIC DNA]</scope>
    <source>
        <strain evidence="8 9">BT328</strain>
    </source>
</reference>
<keyword evidence="6" id="KW-1133">Transmembrane helix</keyword>
<keyword evidence="3 8" id="KW-0808">Transferase</keyword>
<evidence type="ECO:0000256" key="5">
    <source>
        <dbReference type="ARBA" id="ARBA00023315"/>
    </source>
</evidence>
<dbReference type="PANTHER" id="PTHR10434">
    <property type="entry name" value="1-ACYL-SN-GLYCEROL-3-PHOSPHATE ACYLTRANSFERASE"/>
    <property type="match status" value="1"/>
</dbReference>
<evidence type="ECO:0000259" key="7">
    <source>
        <dbReference type="SMART" id="SM00563"/>
    </source>
</evidence>
<dbReference type="KEGG" id="spib:G8759_02350"/>
<evidence type="ECO:0000313" key="8">
    <source>
        <dbReference type="EMBL" id="QIP11552.1"/>
    </source>
</evidence>
<dbReference type="Pfam" id="PF01553">
    <property type="entry name" value="Acyltransferase"/>
    <property type="match status" value="1"/>
</dbReference>
<evidence type="ECO:0000256" key="4">
    <source>
        <dbReference type="ARBA" id="ARBA00023098"/>
    </source>
</evidence>
<keyword evidence="4" id="KW-0443">Lipid metabolism</keyword>
<evidence type="ECO:0000256" key="3">
    <source>
        <dbReference type="ARBA" id="ARBA00022679"/>
    </source>
</evidence>
<organism evidence="8 9">
    <name type="scientific">Spirosoma aureum</name>
    <dbReference type="NCBI Taxonomy" id="2692134"/>
    <lineage>
        <taxon>Bacteria</taxon>
        <taxon>Pseudomonadati</taxon>
        <taxon>Bacteroidota</taxon>
        <taxon>Cytophagia</taxon>
        <taxon>Cytophagales</taxon>
        <taxon>Cytophagaceae</taxon>
        <taxon>Spirosoma</taxon>
    </lineage>
</organism>
<keyword evidence="2" id="KW-0444">Lipid biosynthesis</keyword>
<sequence>MRLLYTIWCAVYFITLYLVLFPIQFVFLQRNEWKPVAHKINFIWGSLFFIGIGMPVRVERRFKPAKNQVYVFCANHFSYLDIAAMGVIVRNYYAFVGKSDVKHIPLLGYMFAKLHVQVDRDQPNSRAYSLAKSIRTLASGRSIMIFPEGGIRAKNPPQMHHPFKDGAFIMAIQQQVPIVPVTLLNNYKILPDTKKVRFHWHPLRAIIHPPIETAGLTQDDVEWLKEETYRIINTELMSEKKVVA</sequence>
<dbReference type="SUPFAM" id="SSF69593">
    <property type="entry name" value="Glycerol-3-phosphate (1)-acyltransferase"/>
    <property type="match status" value="1"/>
</dbReference>
<dbReference type="RefSeq" id="WP_167204853.1">
    <property type="nucleotide sequence ID" value="NZ_CP050063.1"/>
</dbReference>
<dbReference type="SMART" id="SM00563">
    <property type="entry name" value="PlsC"/>
    <property type="match status" value="1"/>
</dbReference>
<keyword evidence="9" id="KW-1185">Reference proteome</keyword>
<keyword evidence="6" id="KW-0472">Membrane</keyword>
<dbReference type="GO" id="GO:0006654">
    <property type="term" value="P:phosphatidic acid biosynthetic process"/>
    <property type="evidence" value="ECO:0007669"/>
    <property type="project" value="TreeGrafter"/>
</dbReference>
<dbReference type="EMBL" id="CP050063">
    <property type="protein sequence ID" value="QIP11552.1"/>
    <property type="molecule type" value="Genomic_DNA"/>
</dbReference>
<protein>
    <submittedName>
        <fullName evidence="8">1-acyl-sn-glycerol-3-phosphate acyltransferase</fullName>
    </submittedName>
</protein>
<dbReference type="PANTHER" id="PTHR10434:SF64">
    <property type="entry name" value="1-ACYL-SN-GLYCEROL-3-PHOSPHATE ACYLTRANSFERASE-RELATED"/>
    <property type="match status" value="1"/>
</dbReference>
<evidence type="ECO:0000256" key="2">
    <source>
        <dbReference type="ARBA" id="ARBA00022516"/>
    </source>
</evidence>
<dbReference type="Proteomes" id="UP000501802">
    <property type="component" value="Chromosome"/>
</dbReference>